<feature type="non-terminal residue" evidence="2">
    <location>
        <position position="1"/>
    </location>
</feature>
<keyword evidence="3" id="KW-1185">Reference proteome</keyword>
<dbReference type="Proteomes" id="UP000485058">
    <property type="component" value="Unassembled WGS sequence"/>
</dbReference>
<protein>
    <submittedName>
        <fullName evidence="2">Uncharacterized protein</fullName>
    </submittedName>
</protein>
<dbReference type="AlphaFoldDB" id="A0A699Z104"/>
<feature type="region of interest" description="Disordered" evidence="1">
    <location>
        <begin position="44"/>
        <end position="88"/>
    </location>
</feature>
<comment type="caution">
    <text evidence="2">The sequence shown here is derived from an EMBL/GenBank/DDBJ whole genome shotgun (WGS) entry which is preliminary data.</text>
</comment>
<sequence>LARKKITQSPPLAQLSAPPPCPSTARAVAGATAGRMAANLSLRLRVEAQDPGGKRRGRGPLETKKAGRTYGRANRNEYSEHDSSNDDN</sequence>
<gene>
    <name evidence="2" type="ORF">HaLaN_08743</name>
</gene>
<evidence type="ECO:0000313" key="2">
    <source>
        <dbReference type="EMBL" id="GFH12956.1"/>
    </source>
</evidence>
<proteinExistence type="predicted"/>
<name>A0A699Z104_HAELA</name>
<dbReference type="EMBL" id="BLLF01000558">
    <property type="protein sequence ID" value="GFH12956.1"/>
    <property type="molecule type" value="Genomic_DNA"/>
</dbReference>
<evidence type="ECO:0000313" key="3">
    <source>
        <dbReference type="Proteomes" id="UP000485058"/>
    </source>
</evidence>
<reference evidence="2 3" key="1">
    <citation type="submission" date="2020-02" db="EMBL/GenBank/DDBJ databases">
        <title>Draft genome sequence of Haematococcus lacustris strain NIES-144.</title>
        <authorList>
            <person name="Morimoto D."/>
            <person name="Nakagawa S."/>
            <person name="Yoshida T."/>
            <person name="Sawayama S."/>
        </authorList>
    </citation>
    <scope>NUCLEOTIDE SEQUENCE [LARGE SCALE GENOMIC DNA]</scope>
    <source>
        <strain evidence="2 3">NIES-144</strain>
    </source>
</reference>
<evidence type="ECO:0000256" key="1">
    <source>
        <dbReference type="SAM" id="MobiDB-lite"/>
    </source>
</evidence>
<feature type="region of interest" description="Disordered" evidence="1">
    <location>
        <begin position="1"/>
        <end position="29"/>
    </location>
</feature>
<organism evidence="2 3">
    <name type="scientific">Haematococcus lacustris</name>
    <name type="common">Green alga</name>
    <name type="synonym">Haematococcus pluvialis</name>
    <dbReference type="NCBI Taxonomy" id="44745"/>
    <lineage>
        <taxon>Eukaryota</taxon>
        <taxon>Viridiplantae</taxon>
        <taxon>Chlorophyta</taxon>
        <taxon>core chlorophytes</taxon>
        <taxon>Chlorophyceae</taxon>
        <taxon>CS clade</taxon>
        <taxon>Chlamydomonadales</taxon>
        <taxon>Haematococcaceae</taxon>
        <taxon>Haematococcus</taxon>
    </lineage>
</organism>
<feature type="compositionally biased region" description="Basic and acidic residues" evidence="1">
    <location>
        <begin position="74"/>
        <end position="88"/>
    </location>
</feature>
<accession>A0A699Z104</accession>